<comment type="caution">
    <text evidence="13">The sequence shown here is derived from an EMBL/GenBank/DDBJ whole genome shotgun (WGS) entry which is preliminary data.</text>
</comment>
<evidence type="ECO:0000256" key="1">
    <source>
        <dbReference type="ARBA" id="ARBA00010928"/>
    </source>
</evidence>
<dbReference type="GO" id="GO:0000166">
    <property type="term" value="F:nucleotide binding"/>
    <property type="evidence" value="ECO:0007669"/>
    <property type="project" value="InterPro"/>
</dbReference>
<dbReference type="InterPro" id="IPR050984">
    <property type="entry name" value="Gfo/Idh/MocA_domain"/>
</dbReference>
<protein>
    <recommendedName>
        <fullName evidence="5">Trans-1,2-dihydrobenzene-1,2-diol dehydrogenase</fullName>
        <ecNumber evidence="4">1.1.1.179</ecNumber>
        <ecNumber evidence="3">1.3.1.20</ecNumber>
    </recommendedName>
    <alternativeName>
        <fullName evidence="8">D-xylose 1-dehydrogenase</fullName>
    </alternativeName>
    <alternativeName>
        <fullName evidence="7">D-xylose-NADP dehydrogenase</fullName>
    </alternativeName>
    <alternativeName>
        <fullName evidence="6">Dimeric dihydrodiol dehydrogenase</fullName>
    </alternativeName>
</protein>
<keyword evidence="2" id="KW-0560">Oxidoreductase</keyword>
<dbReference type="EMBL" id="JAIZAY010000012">
    <property type="protein sequence ID" value="KAJ8032595.1"/>
    <property type="molecule type" value="Genomic_DNA"/>
</dbReference>
<evidence type="ECO:0000313" key="13">
    <source>
        <dbReference type="EMBL" id="KAJ8032595.1"/>
    </source>
</evidence>
<evidence type="ECO:0000256" key="4">
    <source>
        <dbReference type="ARBA" id="ARBA00038984"/>
    </source>
</evidence>
<dbReference type="PANTHER" id="PTHR22604">
    <property type="entry name" value="OXIDOREDUCTASES"/>
    <property type="match status" value="1"/>
</dbReference>
<dbReference type="GO" id="GO:0047115">
    <property type="term" value="F:trans-1,2-dihydrobenzene-1,2-diol dehydrogenase activity"/>
    <property type="evidence" value="ECO:0007669"/>
    <property type="project" value="UniProtKB-EC"/>
</dbReference>
<comment type="similarity">
    <text evidence="1">Belongs to the Gfo/Idh/MocA family.</text>
</comment>
<dbReference type="PANTHER" id="PTHR22604:SF105">
    <property type="entry name" value="TRANS-1,2-DIHYDROBENZENE-1,2-DIOL DEHYDROGENASE"/>
    <property type="match status" value="1"/>
</dbReference>
<evidence type="ECO:0000256" key="2">
    <source>
        <dbReference type="ARBA" id="ARBA00023002"/>
    </source>
</evidence>
<evidence type="ECO:0000256" key="5">
    <source>
        <dbReference type="ARBA" id="ARBA00040603"/>
    </source>
</evidence>
<feature type="domain" description="Gfo/Idh/MocA-like oxidoreductase N-terminal" evidence="11">
    <location>
        <begin position="4"/>
        <end position="121"/>
    </location>
</feature>
<evidence type="ECO:0000259" key="11">
    <source>
        <dbReference type="Pfam" id="PF01408"/>
    </source>
</evidence>
<dbReference type="Pfam" id="PF01408">
    <property type="entry name" value="GFO_IDH_MocA"/>
    <property type="match status" value="1"/>
</dbReference>
<reference evidence="13" key="1">
    <citation type="submission" date="2021-10" db="EMBL/GenBank/DDBJ databases">
        <title>Tropical sea cucumber genome reveals ecological adaptation and Cuvierian tubules defense mechanism.</title>
        <authorList>
            <person name="Chen T."/>
        </authorList>
    </citation>
    <scope>NUCLEOTIDE SEQUENCE</scope>
    <source>
        <strain evidence="13">Nanhai2018</strain>
        <tissue evidence="13">Muscle</tissue>
    </source>
</reference>
<comment type="catalytic activity">
    <reaction evidence="10">
        <text>D-xylose + NADP(+) = D-xylono-1,5-lactone + NADPH + H(+)</text>
        <dbReference type="Rhea" id="RHEA:22000"/>
        <dbReference type="ChEBI" id="CHEBI:15378"/>
        <dbReference type="ChEBI" id="CHEBI:15867"/>
        <dbReference type="ChEBI" id="CHEBI:53455"/>
        <dbReference type="ChEBI" id="CHEBI:57783"/>
        <dbReference type="ChEBI" id="CHEBI:58349"/>
        <dbReference type="EC" id="1.1.1.179"/>
    </reaction>
</comment>
<dbReference type="Gene3D" id="3.40.50.720">
    <property type="entry name" value="NAD(P)-binding Rossmann-like Domain"/>
    <property type="match status" value="1"/>
</dbReference>
<evidence type="ECO:0000256" key="6">
    <source>
        <dbReference type="ARBA" id="ARBA00042926"/>
    </source>
</evidence>
<dbReference type="EC" id="1.1.1.179" evidence="4"/>
<dbReference type="Pfam" id="PF22725">
    <property type="entry name" value="GFO_IDH_MocA_C3"/>
    <property type="match status" value="1"/>
</dbReference>
<dbReference type="SUPFAM" id="SSF51735">
    <property type="entry name" value="NAD(P)-binding Rossmann-fold domains"/>
    <property type="match status" value="1"/>
</dbReference>
<dbReference type="InterPro" id="IPR000683">
    <property type="entry name" value="Gfo/Idh/MocA-like_OxRdtase_N"/>
</dbReference>
<evidence type="ECO:0000256" key="3">
    <source>
        <dbReference type="ARBA" id="ARBA00038853"/>
    </source>
</evidence>
<proteinExistence type="inferred from homology"/>
<dbReference type="Proteomes" id="UP001152320">
    <property type="component" value="Chromosome 12"/>
</dbReference>
<evidence type="ECO:0000256" key="9">
    <source>
        <dbReference type="ARBA" id="ARBA00047423"/>
    </source>
</evidence>
<organism evidence="13 14">
    <name type="scientific">Holothuria leucospilota</name>
    <name type="common">Black long sea cucumber</name>
    <name type="synonym">Mertensiothuria leucospilota</name>
    <dbReference type="NCBI Taxonomy" id="206669"/>
    <lineage>
        <taxon>Eukaryota</taxon>
        <taxon>Metazoa</taxon>
        <taxon>Echinodermata</taxon>
        <taxon>Eleutherozoa</taxon>
        <taxon>Echinozoa</taxon>
        <taxon>Holothuroidea</taxon>
        <taxon>Aspidochirotacea</taxon>
        <taxon>Aspidochirotida</taxon>
        <taxon>Holothuriidae</taxon>
        <taxon>Holothuria</taxon>
    </lineage>
</organism>
<gene>
    <name evidence="13" type="ORF">HOLleu_26157</name>
</gene>
<dbReference type="InterPro" id="IPR055170">
    <property type="entry name" value="GFO_IDH_MocA-like_dom"/>
</dbReference>
<comment type="catalytic activity">
    <reaction evidence="9">
        <text>(1R,2R)-1,2-dihydrobenzene-1,2-diol + NADP(+) = catechol + NADPH + H(+)</text>
        <dbReference type="Rhea" id="RHEA:16729"/>
        <dbReference type="ChEBI" id="CHEBI:10702"/>
        <dbReference type="ChEBI" id="CHEBI:15378"/>
        <dbReference type="ChEBI" id="CHEBI:18135"/>
        <dbReference type="ChEBI" id="CHEBI:57783"/>
        <dbReference type="ChEBI" id="CHEBI:58349"/>
        <dbReference type="EC" id="1.3.1.20"/>
    </reaction>
</comment>
<dbReference type="Gene3D" id="3.30.360.10">
    <property type="entry name" value="Dihydrodipicolinate Reductase, domain 2"/>
    <property type="match status" value="1"/>
</dbReference>
<evidence type="ECO:0000256" key="7">
    <source>
        <dbReference type="ARBA" id="ARBA00042988"/>
    </source>
</evidence>
<keyword evidence="14" id="KW-1185">Reference proteome</keyword>
<evidence type="ECO:0000256" key="8">
    <source>
        <dbReference type="ARBA" id="ARBA00043025"/>
    </source>
</evidence>
<dbReference type="InterPro" id="IPR036291">
    <property type="entry name" value="NAD(P)-bd_dom_sf"/>
</dbReference>
<name>A0A9Q1H4W6_HOLLE</name>
<feature type="domain" description="GFO/IDH/MocA-like oxidoreductase" evidence="12">
    <location>
        <begin position="132"/>
        <end position="193"/>
    </location>
</feature>
<evidence type="ECO:0000256" key="10">
    <source>
        <dbReference type="ARBA" id="ARBA00049233"/>
    </source>
</evidence>
<accession>A0A9Q1H4W6</accession>
<dbReference type="EC" id="1.3.1.20" evidence="3"/>
<evidence type="ECO:0000259" key="12">
    <source>
        <dbReference type="Pfam" id="PF22725"/>
    </source>
</evidence>
<sequence length="213" mass="23751">MALHWGICSAGKISNDFLCGLSTLDSSLHSVDAVAARSLERAQQFAELHQIPKAYGSYEELAKDENIDIVYIGSVNTEHVPLSKFFLNHNKHVLCEKPMALNVKQLKEVLSLAKEKNVFFMEAVWSRFFPAYNKIREVLNSNQIGEVKLVQASFGYPLLVKERVAKKELGGGVFYDIGMYTVQFALMVFGDEAPSSMSISGHLTELGLYLLLS</sequence>
<evidence type="ECO:0000313" key="14">
    <source>
        <dbReference type="Proteomes" id="UP001152320"/>
    </source>
</evidence>
<dbReference type="OrthoDB" id="2129491at2759"/>
<dbReference type="GO" id="GO:0047837">
    <property type="term" value="F:D-xylose 1-dehydrogenase (NADP+) activity"/>
    <property type="evidence" value="ECO:0007669"/>
    <property type="project" value="UniProtKB-EC"/>
</dbReference>
<dbReference type="AlphaFoldDB" id="A0A9Q1H4W6"/>